<feature type="transmembrane region" description="Helical" evidence="1">
    <location>
        <begin position="87"/>
        <end position="106"/>
    </location>
</feature>
<feature type="transmembrane region" description="Helical" evidence="1">
    <location>
        <begin position="112"/>
        <end position="140"/>
    </location>
</feature>
<dbReference type="InterPro" id="IPR052702">
    <property type="entry name" value="MscS-like_channel"/>
</dbReference>
<gene>
    <name evidence="4" type="ORF">KTQ36_10070</name>
</gene>
<protein>
    <submittedName>
        <fullName evidence="4">Mechanosensitive ion channel</fullName>
    </submittedName>
</protein>
<name>A0ABS6V7V5_9SPHN</name>
<evidence type="ECO:0000313" key="5">
    <source>
        <dbReference type="Proteomes" id="UP000698028"/>
    </source>
</evidence>
<dbReference type="RefSeq" id="WP_218633528.1">
    <property type="nucleotide sequence ID" value="NZ_JAHVAH010000001.1"/>
</dbReference>
<proteinExistence type="predicted"/>
<evidence type="ECO:0000313" key="4">
    <source>
        <dbReference type="EMBL" id="MBW0145636.1"/>
    </source>
</evidence>
<dbReference type="PANTHER" id="PTHR30347">
    <property type="entry name" value="POTASSIUM CHANNEL RELATED"/>
    <property type="match status" value="1"/>
</dbReference>
<dbReference type="PANTHER" id="PTHR30347:SF1">
    <property type="entry name" value="MECHANOSENSITIVE CHANNEL MSCK"/>
    <property type="match status" value="1"/>
</dbReference>
<keyword evidence="1" id="KW-0812">Transmembrane</keyword>
<dbReference type="Proteomes" id="UP000698028">
    <property type="component" value="Unassembled WGS sequence"/>
</dbReference>
<feature type="transmembrane region" description="Helical" evidence="1">
    <location>
        <begin position="45"/>
        <end position="66"/>
    </location>
</feature>
<reference evidence="4 5" key="1">
    <citation type="submission" date="2021-07" db="EMBL/GenBank/DDBJ databases">
        <title>The draft genome sequence of Sphingomicrobium sp. B8.</title>
        <authorList>
            <person name="Mu L."/>
        </authorList>
    </citation>
    <scope>NUCLEOTIDE SEQUENCE [LARGE SCALE GENOMIC DNA]</scope>
    <source>
        <strain evidence="4 5">B8</strain>
    </source>
</reference>
<evidence type="ECO:0000256" key="1">
    <source>
        <dbReference type="SAM" id="Phobius"/>
    </source>
</evidence>
<dbReference type="InterPro" id="IPR006685">
    <property type="entry name" value="MscS_channel_2nd"/>
</dbReference>
<dbReference type="Pfam" id="PF21082">
    <property type="entry name" value="MS_channel_3rd"/>
    <property type="match status" value="1"/>
</dbReference>
<organism evidence="4 5">
    <name type="scientific">Sphingomicrobium clamense</name>
    <dbReference type="NCBI Taxonomy" id="2851013"/>
    <lineage>
        <taxon>Bacteria</taxon>
        <taxon>Pseudomonadati</taxon>
        <taxon>Pseudomonadota</taxon>
        <taxon>Alphaproteobacteria</taxon>
        <taxon>Sphingomonadales</taxon>
        <taxon>Sphingomonadaceae</taxon>
        <taxon>Sphingomicrobium</taxon>
    </lineage>
</organism>
<evidence type="ECO:0000259" key="3">
    <source>
        <dbReference type="Pfam" id="PF21082"/>
    </source>
</evidence>
<feature type="domain" description="Mechanosensitive ion channel MscS C-terminal" evidence="3">
    <location>
        <begin position="203"/>
        <end position="286"/>
    </location>
</feature>
<evidence type="ECO:0000259" key="2">
    <source>
        <dbReference type="Pfam" id="PF00924"/>
    </source>
</evidence>
<sequence>MAQNAAEEIVEGAVEGTVDTTVRLFEGLDEIALAIGNFRVSVLDLLTWTVIAIGLLVLAKVLLWVVKRLIRRANRFDAAQGLLAEKIATIIIFAIVFFIGVDVIGFDLSSLAFFSGALGLAVGFGLQKTFGNFIAGLILLMDRSVKPGDVIVVNDYFGAISKIGTRAVSMITRDGKEFLIPNELLMTETVENWSYSSKNVRIQIPVGVSYSSDLKRVEEILIDSTRACNRVLDNPKPNVWLKEFGDNSVNFEIQAWIKDPESGVGNVRSEVLKSIWWTFKDEGIEIPFPQRDVYIKTMPEGAKVVT</sequence>
<keyword evidence="5" id="KW-1185">Reference proteome</keyword>
<dbReference type="InterPro" id="IPR049278">
    <property type="entry name" value="MS_channel_C"/>
</dbReference>
<dbReference type="EMBL" id="JAHVAH010000001">
    <property type="protein sequence ID" value="MBW0145636.1"/>
    <property type="molecule type" value="Genomic_DNA"/>
</dbReference>
<keyword evidence="1" id="KW-1133">Transmembrane helix</keyword>
<keyword evidence="1" id="KW-0472">Membrane</keyword>
<accession>A0ABS6V7V5</accession>
<comment type="caution">
    <text evidence="4">The sequence shown here is derived from an EMBL/GenBank/DDBJ whole genome shotgun (WGS) entry which is preliminary data.</text>
</comment>
<feature type="domain" description="Mechanosensitive ion channel MscS" evidence="2">
    <location>
        <begin position="129"/>
        <end position="194"/>
    </location>
</feature>
<dbReference type="Pfam" id="PF00924">
    <property type="entry name" value="MS_channel_2nd"/>
    <property type="match status" value="1"/>
</dbReference>